<proteinExistence type="predicted"/>
<dbReference type="AlphaFoldDB" id="A0A1N7MVI0"/>
<evidence type="ECO:0000259" key="4">
    <source>
        <dbReference type="PROSITE" id="PS01124"/>
    </source>
</evidence>
<dbReference type="STRING" id="619304.SAMN05421760_10752"/>
<dbReference type="SUPFAM" id="SSF46689">
    <property type="entry name" value="Homeodomain-like"/>
    <property type="match status" value="2"/>
</dbReference>
<dbReference type="EMBL" id="FTOE01000007">
    <property type="protein sequence ID" value="SIS90133.1"/>
    <property type="molecule type" value="Genomic_DNA"/>
</dbReference>
<dbReference type="PROSITE" id="PS01124">
    <property type="entry name" value="HTH_ARAC_FAMILY_2"/>
    <property type="match status" value="1"/>
</dbReference>
<dbReference type="InterPro" id="IPR018060">
    <property type="entry name" value="HTH_AraC"/>
</dbReference>
<reference evidence="6" key="1">
    <citation type="submission" date="2017-01" db="EMBL/GenBank/DDBJ databases">
        <authorList>
            <person name="Varghese N."/>
            <person name="Submissions S."/>
        </authorList>
    </citation>
    <scope>NUCLEOTIDE SEQUENCE [LARGE SCALE GENOMIC DNA]</scope>
    <source>
        <strain evidence="6">DSM 22306</strain>
    </source>
</reference>
<dbReference type="Pfam" id="PF06719">
    <property type="entry name" value="AraC_N"/>
    <property type="match status" value="1"/>
</dbReference>
<organism evidence="5 6">
    <name type="scientific">Neptunomonas antarctica</name>
    <dbReference type="NCBI Taxonomy" id="619304"/>
    <lineage>
        <taxon>Bacteria</taxon>
        <taxon>Pseudomonadati</taxon>
        <taxon>Pseudomonadota</taxon>
        <taxon>Gammaproteobacteria</taxon>
        <taxon>Oceanospirillales</taxon>
        <taxon>Oceanospirillaceae</taxon>
        <taxon>Neptunomonas</taxon>
    </lineage>
</organism>
<keyword evidence="2" id="KW-0238">DNA-binding</keyword>
<dbReference type="Pfam" id="PF12833">
    <property type="entry name" value="HTH_18"/>
    <property type="match status" value="1"/>
</dbReference>
<keyword evidence="6" id="KW-1185">Reference proteome</keyword>
<dbReference type="SMART" id="SM00342">
    <property type="entry name" value="HTH_ARAC"/>
    <property type="match status" value="1"/>
</dbReference>
<dbReference type="PROSITE" id="PS00041">
    <property type="entry name" value="HTH_ARAC_FAMILY_1"/>
    <property type="match status" value="1"/>
</dbReference>
<accession>A0A1N7MVI0</accession>
<feature type="domain" description="HTH araC/xylS-type" evidence="4">
    <location>
        <begin position="194"/>
        <end position="292"/>
    </location>
</feature>
<evidence type="ECO:0000313" key="6">
    <source>
        <dbReference type="Proteomes" id="UP000185999"/>
    </source>
</evidence>
<dbReference type="PANTHER" id="PTHR43436:SF2">
    <property type="entry name" value="ARAC_XYLS FAMILY TRANSCRIPTIONAL REGULATOR"/>
    <property type="match status" value="1"/>
</dbReference>
<dbReference type="GO" id="GO:0003700">
    <property type="term" value="F:DNA-binding transcription factor activity"/>
    <property type="evidence" value="ECO:0007669"/>
    <property type="project" value="InterPro"/>
</dbReference>
<dbReference type="InterPro" id="IPR009057">
    <property type="entry name" value="Homeodomain-like_sf"/>
</dbReference>
<evidence type="ECO:0000256" key="3">
    <source>
        <dbReference type="ARBA" id="ARBA00023163"/>
    </source>
</evidence>
<dbReference type="InterPro" id="IPR009594">
    <property type="entry name" value="Tscrpt_reg_HTH_AraC_N"/>
</dbReference>
<sequence>MALSDLVSLLEPLHQDKEDGFYASAVSGVSLLRCQEAHGRNPIIYEPSLIFIAQGKKVGYLGDRVIEYNPGHYLVQTLPLPFECETYASQDKPLLGIAVSIDLTVLAELVHTSLPEYGIPSDHNSSPKPMDSVAMTEGMQEAVSRLVRALHDPLDAHVMGQARVREVVFEALKGQQGPALKALILHQGNYSRVIRVLSELQQKIDEGITVEALAVRANMSVSNFHKHFKEVTRCSPLQYLKRLRLIKARLLLSHDDLNVGQTARAVGYKSINQFSRDYKSYFGTSPKQDVRLE</sequence>
<dbReference type="GO" id="GO:0043565">
    <property type="term" value="F:sequence-specific DNA binding"/>
    <property type="evidence" value="ECO:0007669"/>
    <property type="project" value="InterPro"/>
</dbReference>
<name>A0A1N7MVI0_9GAMM</name>
<evidence type="ECO:0000256" key="2">
    <source>
        <dbReference type="ARBA" id="ARBA00023125"/>
    </source>
</evidence>
<evidence type="ECO:0000256" key="1">
    <source>
        <dbReference type="ARBA" id="ARBA00023015"/>
    </source>
</evidence>
<gene>
    <name evidence="5" type="ORF">SAMN05421760_10752</name>
</gene>
<dbReference type="OrthoDB" id="34150at2"/>
<dbReference type="Proteomes" id="UP000185999">
    <property type="component" value="Unassembled WGS sequence"/>
</dbReference>
<evidence type="ECO:0000313" key="5">
    <source>
        <dbReference type="EMBL" id="SIS90133.1"/>
    </source>
</evidence>
<dbReference type="InterPro" id="IPR018062">
    <property type="entry name" value="HTH_AraC-typ_CS"/>
</dbReference>
<keyword evidence="1" id="KW-0805">Transcription regulation</keyword>
<protein>
    <submittedName>
        <fullName evidence="5">Transcriptional regulator, AraC family</fullName>
    </submittedName>
</protein>
<dbReference type="PANTHER" id="PTHR43436">
    <property type="entry name" value="ARAC-FAMILY TRANSCRIPTIONAL REGULATOR"/>
    <property type="match status" value="1"/>
</dbReference>
<dbReference type="RefSeq" id="WP_054340737.1">
    <property type="nucleotide sequence ID" value="NZ_FTOE01000007.1"/>
</dbReference>
<keyword evidence="3" id="KW-0804">Transcription</keyword>
<dbReference type="Gene3D" id="1.10.10.60">
    <property type="entry name" value="Homeodomain-like"/>
    <property type="match status" value="2"/>
</dbReference>